<dbReference type="AlphaFoldDB" id="A0A0H2RCE3"/>
<name>A0A0H2RCE3_9AGAM</name>
<reference evidence="1 2" key="1">
    <citation type="submission" date="2015-04" db="EMBL/GenBank/DDBJ databases">
        <title>Complete genome sequence of Schizopora paradoxa KUC8140, a cosmopolitan wood degrader in East Asia.</title>
        <authorList>
            <consortium name="DOE Joint Genome Institute"/>
            <person name="Min B."/>
            <person name="Park H."/>
            <person name="Jang Y."/>
            <person name="Kim J.-J."/>
            <person name="Kim K.H."/>
            <person name="Pangilinan J."/>
            <person name="Lipzen A."/>
            <person name="Riley R."/>
            <person name="Grigoriev I.V."/>
            <person name="Spatafora J.W."/>
            <person name="Choi I.-G."/>
        </authorList>
    </citation>
    <scope>NUCLEOTIDE SEQUENCE [LARGE SCALE GENOMIC DNA]</scope>
    <source>
        <strain evidence="1 2">KUC8140</strain>
    </source>
</reference>
<proteinExistence type="predicted"/>
<dbReference type="EMBL" id="KQ086064">
    <property type="protein sequence ID" value="KLO09177.1"/>
    <property type="molecule type" value="Genomic_DNA"/>
</dbReference>
<evidence type="ECO:0000313" key="1">
    <source>
        <dbReference type="EMBL" id="KLO09177.1"/>
    </source>
</evidence>
<gene>
    <name evidence="1" type="ORF">SCHPADRAFT_943854</name>
</gene>
<sequence length="495" mass="55360">MTSYLNNIALIGSHAEDFQTELKKAGLVPVTFDSADNLLAGLDSYPVVALSGNDHGLDEKNTISVLLDAGKILVAFDPGAKYLSSLHAATRTPIDLTAMKPTLNRPLVIYKKNGDIYVPLNPKVKTGFEVPNGKFQPVKSSNFIINTERNEAKQAKTCDDLDDPANAIEQIKRAINASNENPQDDKAPVSGEVDGLDPGSDVAFYKKIHLSIPYDYHIQRLAYTNGGEDITTSDSNCIQVYHTEWNMTIHVYATNSNPVGQTADTYGGTVYTYVVHDGVHERKSGSPGRSTSSSTGLLGQGWEYYFTDILGYTFRNASASGFLSKTSQQPDENIYDPRDNMFLYNISKQQKMTLFRSNKKQTWEFTADYQKPCAWNRFQMHLDMPNWNDAGYVLSYNDYYNVWDDPGFKESKWYDPGVFEISNGNQVVKKLPDDKLLLSGLSVFSSKIGKVPLHLEFDYIPRAFDISSAFHYKTSAADVIGIYVDDFVLDLTWDE</sequence>
<keyword evidence="2" id="KW-1185">Reference proteome</keyword>
<evidence type="ECO:0000313" key="2">
    <source>
        <dbReference type="Proteomes" id="UP000053477"/>
    </source>
</evidence>
<dbReference type="InParanoid" id="A0A0H2RCE3"/>
<dbReference type="Proteomes" id="UP000053477">
    <property type="component" value="Unassembled WGS sequence"/>
</dbReference>
<organism evidence="1 2">
    <name type="scientific">Schizopora paradoxa</name>
    <dbReference type="NCBI Taxonomy" id="27342"/>
    <lineage>
        <taxon>Eukaryota</taxon>
        <taxon>Fungi</taxon>
        <taxon>Dikarya</taxon>
        <taxon>Basidiomycota</taxon>
        <taxon>Agaricomycotina</taxon>
        <taxon>Agaricomycetes</taxon>
        <taxon>Hymenochaetales</taxon>
        <taxon>Schizoporaceae</taxon>
        <taxon>Schizopora</taxon>
    </lineage>
</organism>
<accession>A0A0H2RCE3</accession>
<protein>
    <submittedName>
        <fullName evidence="1">Uncharacterized protein</fullName>
    </submittedName>
</protein>